<dbReference type="Pfam" id="PF07697">
    <property type="entry name" value="7TMR-HDED"/>
    <property type="match status" value="1"/>
</dbReference>
<dbReference type="PROSITE" id="PS51831">
    <property type="entry name" value="HD"/>
    <property type="match status" value="1"/>
</dbReference>
<proteinExistence type="predicted"/>
<dbReference type="Pfam" id="PF07698">
    <property type="entry name" value="7TM-7TMR_HD"/>
    <property type="match status" value="1"/>
</dbReference>
<dbReference type="NCBIfam" id="TIGR00277">
    <property type="entry name" value="HDIG"/>
    <property type="match status" value="1"/>
</dbReference>
<dbReference type="InterPro" id="IPR006675">
    <property type="entry name" value="HDIG_dom"/>
</dbReference>
<feature type="region of interest" description="Disordered" evidence="1">
    <location>
        <begin position="113"/>
        <end position="137"/>
    </location>
</feature>
<feature type="transmembrane region" description="Helical" evidence="2">
    <location>
        <begin position="339"/>
        <end position="357"/>
    </location>
</feature>
<feature type="domain" description="HD" evidence="3">
    <location>
        <begin position="502"/>
        <end position="644"/>
    </location>
</feature>
<dbReference type="Proteomes" id="UP000288675">
    <property type="component" value="Chromosome"/>
</dbReference>
<gene>
    <name evidence="4" type="ORF">EQZ20_15070</name>
</gene>
<keyword evidence="2" id="KW-0472">Membrane</keyword>
<accession>A0AAJ3Z082</accession>
<feature type="transmembrane region" description="Helical" evidence="2">
    <location>
        <begin position="387"/>
        <end position="404"/>
    </location>
</feature>
<dbReference type="InterPro" id="IPR011624">
    <property type="entry name" value="Metal-dep_PHydrolase_7TM_extra"/>
</dbReference>
<evidence type="ECO:0000256" key="1">
    <source>
        <dbReference type="SAM" id="MobiDB-lite"/>
    </source>
</evidence>
<feature type="transmembrane region" description="Helical" evidence="2">
    <location>
        <begin position="280"/>
        <end position="299"/>
    </location>
</feature>
<dbReference type="AlphaFoldDB" id="A0AAJ3Z082"/>
<organism evidence="4 5">
    <name type="scientific">Bacillus glycinifermentans</name>
    <dbReference type="NCBI Taxonomy" id="1664069"/>
    <lineage>
        <taxon>Bacteria</taxon>
        <taxon>Bacillati</taxon>
        <taxon>Bacillota</taxon>
        <taxon>Bacilli</taxon>
        <taxon>Bacillales</taxon>
        <taxon>Bacillaceae</taxon>
        <taxon>Bacillus</taxon>
    </lineage>
</organism>
<feature type="transmembrane region" description="Helical" evidence="2">
    <location>
        <begin position="447"/>
        <end position="469"/>
    </location>
</feature>
<evidence type="ECO:0000256" key="2">
    <source>
        <dbReference type="SAM" id="Phobius"/>
    </source>
</evidence>
<dbReference type="CDD" id="cd00077">
    <property type="entry name" value="HDc"/>
    <property type="match status" value="1"/>
</dbReference>
<protein>
    <submittedName>
        <fullName evidence="4">HD family phosphohydrolase</fullName>
    </submittedName>
</protein>
<dbReference type="InterPro" id="IPR006674">
    <property type="entry name" value="HD_domain"/>
</dbReference>
<feature type="transmembrane region" description="Helical" evidence="2">
    <location>
        <begin position="311"/>
        <end position="333"/>
    </location>
</feature>
<evidence type="ECO:0000259" key="3">
    <source>
        <dbReference type="PROSITE" id="PS51831"/>
    </source>
</evidence>
<dbReference type="InterPro" id="IPR011621">
    <property type="entry name" value="Metal-dep_PHydrolase_7TM_intra"/>
</dbReference>
<dbReference type="PANTHER" id="PTHR36442">
    <property type="entry name" value="CYCLIC-DI-AMP PHOSPHODIESTERASE PGPH"/>
    <property type="match status" value="1"/>
</dbReference>
<dbReference type="SUPFAM" id="SSF109604">
    <property type="entry name" value="HD-domain/PDEase-like"/>
    <property type="match status" value="1"/>
</dbReference>
<dbReference type="InterPro" id="IPR052722">
    <property type="entry name" value="PgpH_phosphodiesterase"/>
</dbReference>
<reference evidence="4 5" key="1">
    <citation type="submission" date="2019-01" db="EMBL/GenBank/DDBJ databases">
        <title>Genome sequence of Bacillus glycinifermentans SRCM103574.</title>
        <authorList>
            <person name="Kong H.-J."/>
            <person name="Jeong S.-Y."/>
            <person name="Jeong D.-Y."/>
        </authorList>
    </citation>
    <scope>NUCLEOTIDE SEQUENCE [LARGE SCALE GENOMIC DNA]</scope>
    <source>
        <strain evidence="4 5">SRCM103574</strain>
    </source>
</reference>
<feature type="transmembrane region" description="Helical" evidence="2">
    <location>
        <begin position="416"/>
        <end position="435"/>
    </location>
</feature>
<feature type="transmembrane region" description="Helical" evidence="2">
    <location>
        <begin position="21"/>
        <end position="41"/>
    </location>
</feature>
<dbReference type="SMART" id="SM00471">
    <property type="entry name" value="HDc"/>
    <property type="match status" value="1"/>
</dbReference>
<sequence>MKKKKRNEKDRLIRVKNGRSLPVLLYAAISALMFVLLFFHVRPQSLDLDLFSISDNTIYAPATVEDQKATAVKKQEAREEVHDQYTLKKEYSDNRVDLVSSIFDTIKEVKKESAEKEKKDKGAPSEEEQIKSAEDKLTSDVTDFLSRDSVKSLLKASDGELSMTRDSVITAVNDVMSEEISAGKLDEAKEKVTKELKGNSVPSKLRSAANEIGRFAIIPNYVYDPEKTEQKRQEAADSIQPVQIKQGQILVEENQLIDREVYRKLQLTGLLSGANVYKPIGGLLLLIGLFIAALSYYFEKQHGSRQPKNKSLLLFTLITAVVLIVMEVISLFQELEFSHIGYLVPVAMGVMLIKLLINERLAILASMILSICGSIMFNQGVTGTFNYGIGTYFLISAIAGILFLGKHHARSKILQAGLFVSFVNIVVMFALQLIQNTAQSGWEVGTYLVMGLVSGIGSSVLVLGFMPFFESGFGILSTMKLIELSNPNHPLLRKILTETPGTYHHSVMVANLSEAACEAVGANGLLARVGAYYHDIGKTKRPQYFIENQMNIDNPHDKLSPQLSKNIIIAHATDGAEMLKKHKMPKELVDIAEQHHGTSLLKFFYYKAKEKGDQTTEEEFRYPGPKPQSREAAIISVADSVEAAVRSMHNPNPERIEKLVRGIISDKLQDGQFDECDLTLKELNTIAKTLCETLKGIFHSRIEYPEANPKQKVKHS</sequence>
<dbReference type="KEGG" id="bgy:BGLY_2989"/>
<name>A0AAJ3Z082_9BACI</name>
<dbReference type="PANTHER" id="PTHR36442:SF1">
    <property type="entry name" value="CYCLIC-DI-AMP PHOSPHODIESTERASE PGPH"/>
    <property type="match status" value="1"/>
</dbReference>
<keyword evidence="2" id="KW-0812">Transmembrane</keyword>
<keyword evidence="2" id="KW-1133">Transmembrane helix</keyword>
<dbReference type="Pfam" id="PF01966">
    <property type="entry name" value="HD"/>
    <property type="match status" value="1"/>
</dbReference>
<dbReference type="InterPro" id="IPR003607">
    <property type="entry name" value="HD/PDEase_dom"/>
</dbReference>
<evidence type="ECO:0000313" key="4">
    <source>
        <dbReference type="EMBL" id="QAT66093.1"/>
    </source>
</evidence>
<dbReference type="EMBL" id="CP035232">
    <property type="protein sequence ID" value="QAT66093.1"/>
    <property type="molecule type" value="Genomic_DNA"/>
</dbReference>
<dbReference type="Gene3D" id="1.10.3210.10">
    <property type="entry name" value="Hypothetical protein af1432"/>
    <property type="match status" value="1"/>
</dbReference>
<evidence type="ECO:0000313" key="5">
    <source>
        <dbReference type="Proteomes" id="UP000288675"/>
    </source>
</evidence>